<keyword evidence="1" id="KW-1133">Transmembrane helix</keyword>
<evidence type="ECO:0000313" key="3">
    <source>
        <dbReference type="Proteomes" id="UP000030993"/>
    </source>
</evidence>
<dbReference type="Proteomes" id="UP000030993">
    <property type="component" value="Unassembled WGS sequence"/>
</dbReference>
<reference evidence="2 3" key="1">
    <citation type="journal article" date="2013" name="PLoS ONE">
        <title>Identification and characterization of three novel lipases belonging to families II and V from Anaerovibrio lipolyticus 5ST.</title>
        <authorList>
            <person name="Prive F."/>
            <person name="Kaderbhai N.N."/>
            <person name="Girdwood S."/>
            <person name="Worgan H.J."/>
            <person name="Pinloche E."/>
            <person name="Scollan N.D."/>
            <person name="Huws S.A."/>
            <person name="Newbold C.J."/>
        </authorList>
    </citation>
    <scope>NUCLEOTIDE SEQUENCE [LARGE SCALE GENOMIC DNA]</scope>
    <source>
        <strain evidence="2 3">5S</strain>
    </source>
</reference>
<evidence type="ECO:0008006" key="4">
    <source>
        <dbReference type="Google" id="ProtNLM"/>
    </source>
</evidence>
<organism evidence="2 3">
    <name type="scientific">Anaerovibrio lipolyticus</name>
    <dbReference type="NCBI Taxonomy" id="82374"/>
    <lineage>
        <taxon>Bacteria</taxon>
        <taxon>Bacillati</taxon>
        <taxon>Bacillota</taxon>
        <taxon>Negativicutes</taxon>
        <taxon>Selenomonadales</taxon>
        <taxon>Selenomonadaceae</taxon>
        <taxon>Anaerovibrio</taxon>
    </lineage>
</organism>
<comment type="caution">
    <text evidence="2">The sequence shown here is derived from an EMBL/GenBank/DDBJ whole genome shotgun (WGS) entry which is preliminary data.</text>
</comment>
<keyword evidence="3" id="KW-1185">Reference proteome</keyword>
<feature type="transmembrane region" description="Helical" evidence="1">
    <location>
        <begin position="17"/>
        <end position="40"/>
    </location>
</feature>
<dbReference type="InterPro" id="IPR014717">
    <property type="entry name" value="Transl_elong_EF1B/ribsomal_bS6"/>
</dbReference>
<dbReference type="STRING" id="82374.NZ47_01925"/>
<dbReference type="AlphaFoldDB" id="A0A0B2K1X6"/>
<protein>
    <recommendedName>
        <fullName evidence="4">Pilus assembly protein PilO</fullName>
    </recommendedName>
</protein>
<keyword evidence="1" id="KW-0812">Transmembrane</keyword>
<keyword evidence="1" id="KW-0472">Membrane</keyword>
<dbReference type="Gene3D" id="3.30.70.60">
    <property type="match status" value="1"/>
</dbReference>
<sequence length="188" mass="21492">MWNLFARGSYKLLPMKIYIGGFAFACGLFIMILNICVLLPRVAQTRAENRAQLCALQNQVVSITAFQRKREDFEAYITEINKEYQLMERLLPSDESAVTFIEQLEDHAEANGLELISLRPGKVIKGDKYIEQPIVVGVRGEYAFIMEFLKNLPQAPPYNKTQAISIKYSPQGLECHINVSIFYFMGEK</sequence>
<dbReference type="GO" id="GO:0043107">
    <property type="term" value="P:type IV pilus-dependent motility"/>
    <property type="evidence" value="ECO:0007669"/>
    <property type="project" value="InterPro"/>
</dbReference>
<dbReference type="GO" id="GO:0043683">
    <property type="term" value="P:type IV pilus assembly"/>
    <property type="evidence" value="ECO:0007669"/>
    <property type="project" value="InterPro"/>
</dbReference>
<accession>A0A0B2K1X6</accession>
<dbReference type="Pfam" id="PF04350">
    <property type="entry name" value="PilO"/>
    <property type="match status" value="1"/>
</dbReference>
<dbReference type="RefSeq" id="WP_039206015.1">
    <property type="nucleotide sequence ID" value="NZ_JSCE01000037.1"/>
</dbReference>
<proteinExistence type="predicted"/>
<evidence type="ECO:0000313" key="2">
    <source>
        <dbReference type="EMBL" id="KHM52903.1"/>
    </source>
</evidence>
<dbReference type="InterPro" id="IPR007445">
    <property type="entry name" value="PilO"/>
</dbReference>
<gene>
    <name evidence="2" type="ORF">NZ47_01925</name>
</gene>
<dbReference type="eggNOG" id="COG3167">
    <property type="taxonomic scope" value="Bacteria"/>
</dbReference>
<dbReference type="EMBL" id="JSCE01000037">
    <property type="protein sequence ID" value="KHM52903.1"/>
    <property type="molecule type" value="Genomic_DNA"/>
</dbReference>
<evidence type="ECO:0000256" key="1">
    <source>
        <dbReference type="SAM" id="Phobius"/>
    </source>
</evidence>
<name>A0A0B2K1X6_9FIRM</name>